<dbReference type="GO" id="GO:0006313">
    <property type="term" value="P:DNA transposition"/>
    <property type="evidence" value="ECO:0007669"/>
    <property type="project" value="InterPro"/>
</dbReference>
<proteinExistence type="inferred from homology"/>
<dbReference type="GO" id="GO:0004803">
    <property type="term" value="F:transposase activity"/>
    <property type="evidence" value="ECO:0007669"/>
    <property type="project" value="InterPro"/>
</dbReference>
<gene>
    <name evidence="6" type="ORF">RW1_038_00510</name>
</gene>
<evidence type="ECO:0000256" key="5">
    <source>
        <dbReference type="ARBA" id="ARBA00023172"/>
    </source>
</evidence>
<keyword evidence="5" id="KW-0233">DNA recombination</keyword>
<sequence>MEKVVESLGILSLSKSKVAVMADDLDAKVEAFRSRPWMPATQFVAADALGAQGPGERAGWSTCTHWSRPGSTPRASGRSSKSWALVIAWCFIE</sequence>
<organism evidence="6 7">
    <name type="scientific">Rhodococcus wratislaviensis NBRC 100605</name>
    <dbReference type="NCBI Taxonomy" id="1219028"/>
    <lineage>
        <taxon>Bacteria</taxon>
        <taxon>Bacillati</taxon>
        <taxon>Actinomycetota</taxon>
        <taxon>Actinomycetes</taxon>
        <taxon>Mycobacteriales</taxon>
        <taxon>Nocardiaceae</taxon>
        <taxon>Rhodococcus</taxon>
    </lineage>
</organism>
<evidence type="ECO:0000256" key="1">
    <source>
        <dbReference type="ARBA" id="ARBA00002190"/>
    </source>
</evidence>
<protein>
    <recommendedName>
        <fullName evidence="8">Transposase</fullName>
    </recommendedName>
</protein>
<keyword evidence="7" id="KW-1185">Reference proteome</keyword>
<reference evidence="6 7" key="1">
    <citation type="submission" date="2014-02" db="EMBL/GenBank/DDBJ databases">
        <title>Whole genome shotgun sequence of Rhodococcus wratislaviensis NBRC 100605.</title>
        <authorList>
            <person name="Hosoyama A."/>
            <person name="Tsuchikane K."/>
            <person name="Yoshida I."/>
            <person name="Ohji S."/>
            <person name="Ichikawa N."/>
            <person name="Yamazoe A."/>
            <person name="Fujita N."/>
        </authorList>
    </citation>
    <scope>NUCLEOTIDE SEQUENCE [LARGE SCALE GENOMIC DNA]</scope>
    <source>
        <strain evidence="6 7">NBRC 100605</strain>
    </source>
</reference>
<evidence type="ECO:0000256" key="2">
    <source>
        <dbReference type="ARBA" id="ARBA00010961"/>
    </source>
</evidence>
<evidence type="ECO:0000313" key="6">
    <source>
        <dbReference type="EMBL" id="GAF47130.1"/>
    </source>
</evidence>
<evidence type="ECO:0000256" key="3">
    <source>
        <dbReference type="ARBA" id="ARBA00022578"/>
    </source>
</evidence>
<dbReference type="EMBL" id="BAWF01000038">
    <property type="protein sequence ID" value="GAF47130.1"/>
    <property type="molecule type" value="Genomic_DNA"/>
</dbReference>
<dbReference type="Pfam" id="PF00872">
    <property type="entry name" value="Transposase_mut"/>
    <property type="match status" value="1"/>
</dbReference>
<keyword evidence="4" id="KW-0238">DNA-binding</keyword>
<comment type="similarity">
    <text evidence="2">Belongs to the transposase mutator family.</text>
</comment>
<accession>X0R833</accession>
<comment type="function">
    <text evidence="1">Required for the transposition of the insertion element.</text>
</comment>
<evidence type="ECO:0000256" key="4">
    <source>
        <dbReference type="ARBA" id="ARBA00023125"/>
    </source>
</evidence>
<dbReference type="InterPro" id="IPR001207">
    <property type="entry name" value="Transposase_mutator"/>
</dbReference>
<dbReference type="Proteomes" id="UP000019491">
    <property type="component" value="Unassembled WGS sequence"/>
</dbReference>
<dbReference type="AlphaFoldDB" id="X0R833"/>
<dbReference type="GO" id="GO:0003677">
    <property type="term" value="F:DNA binding"/>
    <property type="evidence" value="ECO:0007669"/>
    <property type="project" value="UniProtKB-KW"/>
</dbReference>
<evidence type="ECO:0000313" key="7">
    <source>
        <dbReference type="Proteomes" id="UP000019491"/>
    </source>
</evidence>
<comment type="caution">
    <text evidence="6">The sequence shown here is derived from an EMBL/GenBank/DDBJ whole genome shotgun (WGS) entry which is preliminary data.</text>
</comment>
<evidence type="ECO:0008006" key="8">
    <source>
        <dbReference type="Google" id="ProtNLM"/>
    </source>
</evidence>
<name>X0R833_RHOWR</name>
<keyword evidence="3" id="KW-0815">Transposition</keyword>